<feature type="transmembrane region" description="Helical" evidence="1">
    <location>
        <begin position="16"/>
        <end position="34"/>
    </location>
</feature>
<dbReference type="STRING" id="1122155.SAMN02745158_02162"/>
<keyword evidence="1" id="KW-0472">Membrane</keyword>
<dbReference type="RefSeq" id="WP_072851546.1">
    <property type="nucleotide sequence ID" value="NZ_FQVI01000010.1"/>
</dbReference>
<sequence>MNTIDLNERYKKICSYYGAAIILAGILTGIYNIINSTSYYVMLAFSFCAFAFIPFIFNKVFRLRPAYIIHFAIYAFSTLAFGIGMILNGYHLVPGYDKFVHFLSGIVFTLIGCCIFYIFKPRKKLEREDAPLTSLFSLCFSLAVACFWEIFEYVINFILHNDPQNVFTTGVNDTMQDIIACLLGSLAVAFSLWRFLAKGRENFFSRILQSFCDINLTAR</sequence>
<dbReference type="Pfam" id="PF09997">
    <property type="entry name" value="DUF2238"/>
    <property type="match status" value="1"/>
</dbReference>
<proteinExistence type="predicted"/>
<keyword evidence="1" id="KW-1133">Transmembrane helix</keyword>
<feature type="transmembrane region" description="Helical" evidence="1">
    <location>
        <begin position="131"/>
        <end position="155"/>
    </location>
</feature>
<reference evidence="2 3" key="1">
    <citation type="submission" date="2016-11" db="EMBL/GenBank/DDBJ databases">
        <authorList>
            <person name="Jaros S."/>
            <person name="Januszkiewicz K."/>
            <person name="Wedrychowicz H."/>
        </authorList>
    </citation>
    <scope>NUCLEOTIDE SEQUENCE [LARGE SCALE GENOMIC DNA]</scope>
    <source>
        <strain evidence="2 3">DSM 17459</strain>
    </source>
</reference>
<evidence type="ECO:0000313" key="2">
    <source>
        <dbReference type="EMBL" id="SHE98845.1"/>
    </source>
</evidence>
<keyword evidence="3" id="KW-1185">Reference proteome</keyword>
<dbReference type="OrthoDB" id="4966203at2"/>
<organism evidence="2 3">
    <name type="scientific">Lactonifactor longoviformis DSM 17459</name>
    <dbReference type="NCBI Taxonomy" id="1122155"/>
    <lineage>
        <taxon>Bacteria</taxon>
        <taxon>Bacillati</taxon>
        <taxon>Bacillota</taxon>
        <taxon>Clostridia</taxon>
        <taxon>Eubacteriales</taxon>
        <taxon>Clostridiaceae</taxon>
        <taxon>Lactonifactor</taxon>
    </lineage>
</organism>
<name>A0A1M4XZH6_9CLOT</name>
<dbReference type="EMBL" id="FQVI01000010">
    <property type="protein sequence ID" value="SHE98845.1"/>
    <property type="molecule type" value="Genomic_DNA"/>
</dbReference>
<accession>A0A1M4XZH6</accession>
<protein>
    <submittedName>
        <fullName evidence="2">Predicted membrane protein</fullName>
    </submittedName>
</protein>
<keyword evidence="1" id="KW-0812">Transmembrane</keyword>
<gene>
    <name evidence="2" type="ORF">SAMN02745158_02162</name>
</gene>
<evidence type="ECO:0000313" key="3">
    <source>
        <dbReference type="Proteomes" id="UP000184245"/>
    </source>
</evidence>
<feature type="transmembrane region" description="Helical" evidence="1">
    <location>
        <begin position="99"/>
        <end position="119"/>
    </location>
</feature>
<feature type="transmembrane region" description="Helical" evidence="1">
    <location>
        <begin position="68"/>
        <end position="87"/>
    </location>
</feature>
<dbReference type="Proteomes" id="UP000184245">
    <property type="component" value="Unassembled WGS sequence"/>
</dbReference>
<dbReference type="AlphaFoldDB" id="A0A1M4XZH6"/>
<feature type="transmembrane region" description="Helical" evidence="1">
    <location>
        <begin position="40"/>
        <end position="61"/>
    </location>
</feature>
<evidence type="ECO:0000256" key="1">
    <source>
        <dbReference type="SAM" id="Phobius"/>
    </source>
</evidence>
<dbReference type="InterPro" id="IPR014509">
    <property type="entry name" value="YjdF-like"/>
</dbReference>
<feature type="transmembrane region" description="Helical" evidence="1">
    <location>
        <begin position="175"/>
        <end position="196"/>
    </location>
</feature>